<evidence type="ECO:0000313" key="3">
    <source>
        <dbReference type="Proteomes" id="UP000683000"/>
    </source>
</evidence>
<accession>A0A8I3A8C3</accession>
<name>A0A8I3A8C3_9AGAM</name>
<feature type="compositionally biased region" description="Polar residues" evidence="1">
    <location>
        <begin position="26"/>
        <end position="53"/>
    </location>
</feature>
<protein>
    <submittedName>
        <fullName evidence="2">Uncharacterized protein</fullName>
    </submittedName>
</protein>
<reference evidence="2" key="1">
    <citation type="submission" date="2021-03" db="EMBL/GenBank/DDBJ databases">
        <title>Evolutionary innovations through gain and loss of genes in the ectomycorrhizal Boletales.</title>
        <authorList>
            <person name="Wu G."/>
            <person name="Miyauchi S."/>
            <person name="Morin E."/>
            <person name="Yang Z.-L."/>
            <person name="Xu J."/>
            <person name="Martin F.M."/>
        </authorList>
    </citation>
    <scope>NUCLEOTIDE SEQUENCE</scope>
    <source>
        <strain evidence="2">BR01</strain>
    </source>
</reference>
<dbReference type="EMBL" id="JAGFBS010000014">
    <property type="protein sequence ID" value="KAG6375683.1"/>
    <property type="molecule type" value="Genomic_DNA"/>
</dbReference>
<organism evidence="2 3">
    <name type="scientific">Boletus reticuloceps</name>
    <dbReference type="NCBI Taxonomy" id="495285"/>
    <lineage>
        <taxon>Eukaryota</taxon>
        <taxon>Fungi</taxon>
        <taxon>Dikarya</taxon>
        <taxon>Basidiomycota</taxon>
        <taxon>Agaricomycotina</taxon>
        <taxon>Agaricomycetes</taxon>
        <taxon>Agaricomycetidae</taxon>
        <taxon>Boletales</taxon>
        <taxon>Boletineae</taxon>
        <taxon>Boletaceae</taxon>
        <taxon>Boletoideae</taxon>
        <taxon>Boletus</taxon>
    </lineage>
</organism>
<comment type="caution">
    <text evidence="2">The sequence shown here is derived from an EMBL/GenBank/DDBJ whole genome shotgun (WGS) entry which is preliminary data.</text>
</comment>
<feature type="region of interest" description="Disordered" evidence="1">
    <location>
        <begin position="1"/>
        <end position="85"/>
    </location>
</feature>
<sequence length="118" mass="12565">MRSRAKRKRDCSSEDERSLPEKVKTSNDNSGTLAGSDTSPSISKNQEDNNGIFENTKPAVGVLEDSDSELTDPSASSGTAQTRTDHTGSSVLAVVTAHGVEETQEGNVLLEIWLSSLV</sequence>
<evidence type="ECO:0000256" key="1">
    <source>
        <dbReference type="SAM" id="MobiDB-lite"/>
    </source>
</evidence>
<dbReference type="AlphaFoldDB" id="A0A8I3A8C3"/>
<proteinExistence type="predicted"/>
<keyword evidence="3" id="KW-1185">Reference proteome</keyword>
<gene>
    <name evidence="2" type="ORF">JVT61DRAFT_3256</name>
</gene>
<feature type="compositionally biased region" description="Polar residues" evidence="1">
    <location>
        <begin position="71"/>
        <end position="85"/>
    </location>
</feature>
<evidence type="ECO:0000313" key="2">
    <source>
        <dbReference type="EMBL" id="KAG6375683.1"/>
    </source>
</evidence>
<dbReference type="Proteomes" id="UP000683000">
    <property type="component" value="Unassembled WGS sequence"/>
</dbReference>
<feature type="compositionally biased region" description="Basic and acidic residues" evidence="1">
    <location>
        <begin position="10"/>
        <end position="25"/>
    </location>
</feature>